<evidence type="ECO:0000256" key="3">
    <source>
        <dbReference type="ARBA" id="ARBA00022679"/>
    </source>
</evidence>
<dbReference type="AlphaFoldDB" id="A0A1F6GBG2"/>
<comment type="caution">
    <text evidence="9">The sequence shown here is derived from an EMBL/GenBank/DDBJ whole genome shotgun (WGS) entry which is preliminary data.</text>
</comment>
<dbReference type="GO" id="GO:0008479">
    <property type="term" value="F:tRNA-guanosine(34) queuine transglycosylase activity"/>
    <property type="evidence" value="ECO:0007669"/>
    <property type="project" value="UniProtKB-UniRule"/>
</dbReference>
<dbReference type="Pfam" id="PF01702">
    <property type="entry name" value="TGT"/>
    <property type="match status" value="1"/>
</dbReference>
<dbReference type="InterPro" id="IPR036511">
    <property type="entry name" value="TGT-like_sf"/>
</dbReference>
<name>A0A1F6GBG2_9PROT</name>
<dbReference type="InterPro" id="IPR004803">
    <property type="entry name" value="TGT"/>
</dbReference>
<dbReference type="EC" id="2.4.2.29" evidence="7"/>
<keyword evidence="3 7" id="KW-0808">Transferase</keyword>
<dbReference type="InterPro" id="IPR002616">
    <property type="entry name" value="tRNA_ribo_trans-like"/>
</dbReference>
<proteinExistence type="inferred from homology"/>
<evidence type="ECO:0000256" key="1">
    <source>
        <dbReference type="ARBA" id="ARBA00004691"/>
    </source>
</evidence>
<evidence type="ECO:0000313" key="10">
    <source>
        <dbReference type="Proteomes" id="UP000178449"/>
    </source>
</evidence>
<dbReference type="InterPro" id="IPR050076">
    <property type="entry name" value="ArchSynthase1/Queuine_TRR"/>
</dbReference>
<evidence type="ECO:0000256" key="5">
    <source>
        <dbReference type="ARBA" id="ARBA00022785"/>
    </source>
</evidence>
<dbReference type="EMBL" id="MFNE01000023">
    <property type="protein sequence ID" value="OGG95452.1"/>
    <property type="molecule type" value="Genomic_DNA"/>
</dbReference>
<dbReference type="UniPathway" id="UPA00392"/>
<feature type="active site" description="Proton acceptor" evidence="7">
    <location>
        <position position="94"/>
    </location>
</feature>
<feature type="binding site" evidence="7">
    <location>
        <position position="309"/>
    </location>
    <ligand>
        <name>Zn(2+)</name>
        <dbReference type="ChEBI" id="CHEBI:29105"/>
    </ligand>
</feature>
<evidence type="ECO:0000256" key="2">
    <source>
        <dbReference type="ARBA" id="ARBA00022676"/>
    </source>
</evidence>
<feature type="domain" description="tRNA-guanine(15) transglycosylase-like" evidence="8">
    <location>
        <begin position="15"/>
        <end position="368"/>
    </location>
</feature>
<feature type="region of interest" description="RNA binding" evidence="7">
    <location>
        <begin position="247"/>
        <end position="253"/>
    </location>
</feature>
<keyword evidence="4 7" id="KW-0819">tRNA processing</keyword>
<protein>
    <recommendedName>
        <fullName evidence="7">Queuine tRNA-ribosyltransferase</fullName>
        <ecNumber evidence="7">2.4.2.29</ecNumber>
    </recommendedName>
    <alternativeName>
        <fullName evidence="7">Guanine insertion enzyme</fullName>
    </alternativeName>
    <alternativeName>
        <fullName evidence="7">tRNA-guanine transglycosylase</fullName>
    </alternativeName>
</protein>
<dbReference type="SUPFAM" id="SSF51713">
    <property type="entry name" value="tRNA-guanine transglycosylase"/>
    <property type="match status" value="1"/>
</dbReference>
<dbReference type="STRING" id="1817772.A2527_04925"/>
<gene>
    <name evidence="7" type="primary">tgt</name>
    <name evidence="9" type="ORF">A2527_04925</name>
</gene>
<dbReference type="FunFam" id="3.20.20.105:FF:000001">
    <property type="entry name" value="Queuine tRNA-ribosyltransferase"/>
    <property type="match status" value="1"/>
</dbReference>
<reference evidence="9 10" key="1">
    <citation type="journal article" date="2016" name="Nat. Commun.">
        <title>Thousands of microbial genomes shed light on interconnected biogeochemical processes in an aquifer system.</title>
        <authorList>
            <person name="Anantharaman K."/>
            <person name="Brown C.T."/>
            <person name="Hug L.A."/>
            <person name="Sharon I."/>
            <person name="Castelle C.J."/>
            <person name="Probst A.J."/>
            <person name="Thomas B.C."/>
            <person name="Singh A."/>
            <person name="Wilkins M.J."/>
            <person name="Karaoz U."/>
            <person name="Brodie E.L."/>
            <person name="Williams K.H."/>
            <person name="Hubbard S.S."/>
            <person name="Banfield J.F."/>
        </authorList>
    </citation>
    <scope>NUCLEOTIDE SEQUENCE [LARGE SCALE GENOMIC DNA]</scope>
</reference>
<comment type="catalytic activity">
    <reaction evidence="6 7">
        <text>7-aminomethyl-7-carbaguanine + guanosine(34) in tRNA = 7-aminomethyl-7-carbaguanosine(34) in tRNA + guanine</text>
        <dbReference type="Rhea" id="RHEA:24104"/>
        <dbReference type="Rhea" id="RHEA-COMP:10341"/>
        <dbReference type="Rhea" id="RHEA-COMP:10342"/>
        <dbReference type="ChEBI" id="CHEBI:16235"/>
        <dbReference type="ChEBI" id="CHEBI:58703"/>
        <dbReference type="ChEBI" id="CHEBI:74269"/>
        <dbReference type="ChEBI" id="CHEBI:82833"/>
        <dbReference type="EC" id="2.4.2.29"/>
    </reaction>
</comment>
<evidence type="ECO:0000256" key="7">
    <source>
        <dbReference type="HAMAP-Rule" id="MF_00168"/>
    </source>
</evidence>
<evidence type="ECO:0000256" key="4">
    <source>
        <dbReference type="ARBA" id="ARBA00022694"/>
    </source>
</evidence>
<organism evidence="9 10">
    <name type="scientific">Candidatus Lambdaproteobacteria bacterium RIFOXYD2_FULL_50_16</name>
    <dbReference type="NCBI Taxonomy" id="1817772"/>
    <lineage>
        <taxon>Bacteria</taxon>
        <taxon>Pseudomonadati</taxon>
        <taxon>Pseudomonadota</taxon>
        <taxon>Candidatus Lambdaproteobacteria</taxon>
    </lineage>
</organism>
<dbReference type="NCBIfam" id="TIGR00430">
    <property type="entry name" value="Q_tRNA_tgt"/>
    <property type="match status" value="1"/>
</dbReference>
<dbReference type="GO" id="GO:0046872">
    <property type="term" value="F:metal ion binding"/>
    <property type="evidence" value="ECO:0007669"/>
    <property type="project" value="UniProtKB-KW"/>
</dbReference>
<feature type="binding site" evidence="7">
    <location>
        <position position="306"/>
    </location>
    <ligand>
        <name>Zn(2+)</name>
        <dbReference type="ChEBI" id="CHEBI:29105"/>
    </ligand>
</feature>
<keyword evidence="7" id="KW-0479">Metal-binding</keyword>
<keyword evidence="2 7" id="KW-0328">Glycosyltransferase</keyword>
<keyword evidence="5 7" id="KW-0671">Queuosine biosynthesis</keyword>
<evidence type="ECO:0000259" key="8">
    <source>
        <dbReference type="Pfam" id="PF01702"/>
    </source>
</evidence>
<sequence length="381" mass="42702">MNQPLTFDLLKTDPSGARRGRMTTAHGVIETPIFMPVGTAAAMKALTPAQVGEAGAQIILSNAYHLENQPGSELIEKLGGIHKFMNWNGPILTDSGGYQVFSLDKKTVHEDGVTFRYSKGGQEVKLNPELSMAIQNRLGADIIMAFDECVEFPTTHTYARESLERTLRWAKRCKAAHQNPNQALFGISQGALYEDLRKRSFEGLIELDFPGYAIGGLSVGEGLEHMKRALDFTTPLMPVEKPRYLMGIGLPEDIIEAIERGIDMMDCVIPTKFARSGVLFTHVGRIRVTDTKFRRDKFPVDTNCDCYCCKNYSRAYLHHLFAGNEILGATLTSIHNVHFYMNLTAKIRDAIEQGEFLKFKGEFLETYQRAEGKKQKSSRPR</sequence>
<comment type="function">
    <text evidence="7">Catalyzes the base-exchange of a guanine (G) residue with the queuine precursor 7-aminomethyl-7-deazaguanine (PreQ1) at position 34 (anticodon wobble position) in tRNAs with GU(N) anticodons (tRNA-Asp, -Asn, -His and -Tyr). Catalysis occurs through a double-displacement mechanism. The nucleophile active site attacks the C1' of nucleotide 34 to detach the guanine base from the RNA, forming a covalent enzyme-RNA intermediate. The proton acceptor active site deprotonates the incoming PreQ1, allowing a nucleophilic attack on the C1' of the ribose to form the product. After dissociation, two additional enzymatic reactions on the tRNA convert PreQ1 to queuine (Q), resulting in the hypermodified nucleoside queuosine (7-(((4,5-cis-dihydroxy-2-cyclopenten-1-yl)amino)methyl)-7-deazaguanosine).</text>
</comment>
<dbReference type="Proteomes" id="UP000178449">
    <property type="component" value="Unassembled WGS sequence"/>
</dbReference>
<dbReference type="GO" id="GO:0005829">
    <property type="term" value="C:cytosol"/>
    <property type="evidence" value="ECO:0007669"/>
    <property type="project" value="TreeGrafter"/>
</dbReference>
<feature type="binding site" evidence="7">
    <location>
        <position position="335"/>
    </location>
    <ligand>
        <name>Zn(2+)</name>
        <dbReference type="ChEBI" id="CHEBI:29105"/>
    </ligand>
</feature>
<feature type="binding site" evidence="7">
    <location>
        <begin position="94"/>
        <end position="98"/>
    </location>
    <ligand>
        <name>substrate</name>
    </ligand>
</feature>
<dbReference type="PANTHER" id="PTHR46499:SF1">
    <property type="entry name" value="QUEUINE TRNA-RIBOSYLTRANSFERASE"/>
    <property type="match status" value="1"/>
</dbReference>
<feature type="binding site" evidence="7">
    <location>
        <position position="147"/>
    </location>
    <ligand>
        <name>substrate</name>
    </ligand>
</feature>
<comment type="similarity">
    <text evidence="7">Belongs to the queuine tRNA-ribosyltransferase family.</text>
</comment>
<comment type="subunit">
    <text evidence="7">Homodimer. Within each dimer, one monomer is responsible for RNA recognition and catalysis, while the other monomer binds to the replacement base PreQ1.</text>
</comment>
<dbReference type="HAMAP" id="MF_00168">
    <property type="entry name" value="Q_tRNA_Tgt"/>
    <property type="match status" value="1"/>
</dbReference>
<accession>A0A1F6GBG2</accession>
<feature type="binding site" evidence="7">
    <location>
        <position position="216"/>
    </location>
    <ligand>
        <name>substrate</name>
    </ligand>
</feature>
<dbReference type="GO" id="GO:0008616">
    <property type="term" value="P:tRNA queuosine(34) biosynthetic process"/>
    <property type="evidence" value="ECO:0007669"/>
    <property type="project" value="UniProtKB-UniRule"/>
</dbReference>
<feature type="binding site" evidence="7">
    <location>
        <position position="189"/>
    </location>
    <ligand>
        <name>substrate</name>
    </ligand>
</feature>
<evidence type="ECO:0000256" key="6">
    <source>
        <dbReference type="ARBA" id="ARBA00050112"/>
    </source>
</evidence>
<dbReference type="Gene3D" id="3.20.20.105">
    <property type="entry name" value="Queuine tRNA-ribosyltransferase-like"/>
    <property type="match status" value="1"/>
</dbReference>
<keyword evidence="7" id="KW-0862">Zinc</keyword>
<feature type="region of interest" description="RNA binding; important for wobble base 34 recognition" evidence="7">
    <location>
        <begin position="271"/>
        <end position="275"/>
    </location>
</feature>
<dbReference type="NCBIfam" id="TIGR00449">
    <property type="entry name" value="tgt_general"/>
    <property type="match status" value="1"/>
</dbReference>
<dbReference type="PANTHER" id="PTHR46499">
    <property type="entry name" value="QUEUINE TRNA-RIBOSYLTRANSFERASE"/>
    <property type="match status" value="1"/>
</dbReference>
<comment type="cofactor">
    <cofactor evidence="7">
        <name>Zn(2+)</name>
        <dbReference type="ChEBI" id="CHEBI:29105"/>
    </cofactor>
    <text evidence="7">Binds 1 zinc ion per subunit.</text>
</comment>
<evidence type="ECO:0000313" key="9">
    <source>
        <dbReference type="EMBL" id="OGG95452.1"/>
    </source>
</evidence>
<comment type="pathway">
    <text evidence="1 7">tRNA modification; tRNA-queuosine biosynthesis.</text>
</comment>
<feature type="binding site" evidence="7">
    <location>
        <position position="304"/>
    </location>
    <ligand>
        <name>Zn(2+)</name>
        <dbReference type="ChEBI" id="CHEBI:29105"/>
    </ligand>
</feature>
<feature type="active site" description="Nucleophile" evidence="7">
    <location>
        <position position="266"/>
    </location>
</feature>